<name>A0AAV7HVW3_COTGL</name>
<sequence>MNITKESKTCKMACNGLAMNSLNFGFGSPFGESVADGWISQESTTFRVLQCMLTSAFHFIIKSFANNLEQLDFI</sequence>
<dbReference type="AlphaFoldDB" id="A0AAV7HVW3"/>
<organism evidence="1 2">
    <name type="scientific">Cotesia glomerata</name>
    <name type="common">Lepidopteran parasitic wasp</name>
    <name type="synonym">Apanteles glomeratus</name>
    <dbReference type="NCBI Taxonomy" id="32391"/>
    <lineage>
        <taxon>Eukaryota</taxon>
        <taxon>Metazoa</taxon>
        <taxon>Ecdysozoa</taxon>
        <taxon>Arthropoda</taxon>
        <taxon>Hexapoda</taxon>
        <taxon>Insecta</taxon>
        <taxon>Pterygota</taxon>
        <taxon>Neoptera</taxon>
        <taxon>Endopterygota</taxon>
        <taxon>Hymenoptera</taxon>
        <taxon>Apocrita</taxon>
        <taxon>Ichneumonoidea</taxon>
        <taxon>Braconidae</taxon>
        <taxon>Microgastrinae</taxon>
        <taxon>Cotesia</taxon>
    </lineage>
</organism>
<reference evidence="1 2" key="1">
    <citation type="journal article" date="2021" name="J. Hered.">
        <title>A chromosome-level genome assembly of the parasitoid wasp, Cotesia glomerata (Hymenoptera: Braconidae).</title>
        <authorList>
            <person name="Pinto B.J."/>
            <person name="Weis J.J."/>
            <person name="Gamble T."/>
            <person name="Ode P.J."/>
            <person name="Paul R."/>
            <person name="Zaspel J.M."/>
        </authorList>
    </citation>
    <scope>NUCLEOTIDE SEQUENCE [LARGE SCALE GENOMIC DNA]</scope>
    <source>
        <strain evidence="1">CgM1</strain>
    </source>
</reference>
<keyword evidence="2" id="KW-1185">Reference proteome</keyword>
<protein>
    <submittedName>
        <fullName evidence="1">Uncharacterized protein</fullName>
    </submittedName>
</protein>
<accession>A0AAV7HVW3</accession>
<evidence type="ECO:0000313" key="1">
    <source>
        <dbReference type="EMBL" id="KAH0536804.1"/>
    </source>
</evidence>
<dbReference type="Proteomes" id="UP000826195">
    <property type="component" value="Unassembled WGS sequence"/>
</dbReference>
<proteinExistence type="predicted"/>
<evidence type="ECO:0000313" key="2">
    <source>
        <dbReference type="Proteomes" id="UP000826195"/>
    </source>
</evidence>
<gene>
    <name evidence="1" type="ORF">KQX54_000328</name>
</gene>
<dbReference type="EMBL" id="JAHXZJ010002783">
    <property type="protein sequence ID" value="KAH0536804.1"/>
    <property type="molecule type" value="Genomic_DNA"/>
</dbReference>
<comment type="caution">
    <text evidence="1">The sequence shown here is derived from an EMBL/GenBank/DDBJ whole genome shotgun (WGS) entry which is preliminary data.</text>
</comment>